<dbReference type="Proteomes" id="UP000747542">
    <property type="component" value="Unassembled WGS sequence"/>
</dbReference>
<dbReference type="GO" id="GO:0005886">
    <property type="term" value="C:plasma membrane"/>
    <property type="evidence" value="ECO:0007669"/>
    <property type="project" value="UniProtKB-SubCell"/>
</dbReference>
<dbReference type="SUPFAM" id="SSF53850">
    <property type="entry name" value="Periplasmic binding protein-like II"/>
    <property type="match status" value="1"/>
</dbReference>
<evidence type="ECO:0000313" key="13">
    <source>
        <dbReference type="Proteomes" id="UP000747542"/>
    </source>
</evidence>
<keyword evidence="4 10" id="KW-0812">Transmembrane</keyword>
<evidence type="ECO:0000313" key="12">
    <source>
        <dbReference type="EMBL" id="KAG7162119.1"/>
    </source>
</evidence>
<feature type="transmembrane region" description="Helical" evidence="10">
    <location>
        <begin position="133"/>
        <end position="158"/>
    </location>
</feature>
<proteinExistence type="inferred from homology"/>
<dbReference type="PANTHER" id="PTHR42643:SF24">
    <property type="entry name" value="IONOTROPIC RECEPTOR 60A"/>
    <property type="match status" value="1"/>
</dbReference>
<dbReference type="AlphaFoldDB" id="A0A8J5JVQ9"/>
<sequence length="410" mass="46600">MGSADNYSGLVGMVVRGEADVVLASLSISKGRFRDIDFSSYVELFAWQIYIRYSAIQFDIGWGTYVLSFDVSIWVGTVGLLAVTTLALWLIHRSKRHVPWDMVSLPDIFFMLFSCIVQQGVPSMPATYLGRVVFWLFCFSCVILYTSYTALLTSYLTVSTKTPPFTTFNAAVASHPTWQIGIMRGTPLLQFLMEAKGGDYAVLSTRLKDHPHLTVSTEEEGVARLLTENYAFLTTNQLMTYMYRKNCSVKQIDINLFPSYGHMGYAKNLPFAGILDMEISRLTDGGVLDRLERRWWGRKIPCEDPEPFTHLDFTHTVTAFLILLIGFILASFFLIIEKVYKKCLRNRKKFFVTPEQPKAPHSKKQQYGATQSANTIPSSARSRILTPLDPLPHFSENEVENYCKPPHIRK</sequence>
<protein>
    <submittedName>
        <fullName evidence="12">Glutamate receptor ionotropic, kainate 5-like</fullName>
    </submittedName>
</protein>
<evidence type="ECO:0000256" key="3">
    <source>
        <dbReference type="ARBA" id="ARBA00022475"/>
    </source>
</evidence>
<feature type="transmembrane region" description="Helical" evidence="10">
    <location>
        <begin position="71"/>
        <end position="91"/>
    </location>
</feature>
<evidence type="ECO:0000256" key="5">
    <source>
        <dbReference type="ARBA" id="ARBA00022989"/>
    </source>
</evidence>
<dbReference type="EMBL" id="JAHLQT010028013">
    <property type="protein sequence ID" value="KAG7162119.1"/>
    <property type="molecule type" value="Genomic_DNA"/>
</dbReference>
<dbReference type="Gene3D" id="3.40.190.10">
    <property type="entry name" value="Periplasmic binding protein-like II"/>
    <property type="match status" value="1"/>
</dbReference>
<accession>A0A8J5JVQ9</accession>
<evidence type="ECO:0000256" key="8">
    <source>
        <dbReference type="ARBA" id="ARBA00023180"/>
    </source>
</evidence>
<comment type="caution">
    <text evidence="12">The sequence shown here is derived from an EMBL/GenBank/DDBJ whole genome shotgun (WGS) entry which is preliminary data.</text>
</comment>
<evidence type="ECO:0000256" key="6">
    <source>
        <dbReference type="ARBA" id="ARBA00023136"/>
    </source>
</evidence>
<keyword evidence="7 12" id="KW-0675">Receptor</keyword>
<keyword evidence="13" id="KW-1185">Reference proteome</keyword>
<keyword evidence="8" id="KW-0325">Glycoprotein</keyword>
<dbReference type="GO" id="GO:0015276">
    <property type="term" value="F:ligand-gated monoatomic ion channel activity"/>
    <property type="evidence" value="ECO:0007669"/>
    <property type="project" value="InterPro"/>
</dbReference>
<dbReference type="GO" id="GO:0050906">
    <property type="term" value="P:detection of stimulus involved in sensory perception"/>
    <property type="evidence" value="ECO:0007669"/>
    <property type="project" value="UniProtKB-ARBA"/>
</dbReference>
<evidence type="ECO:0000256" key="7">
    <source>
        <dbReference type="ARBA" id="ARBA00023170"/>
    </source>
</evidence>
<comment type="subcellular location">
    <subcellularLocation>
        <location evidence="1">Cell membrane</location>
        <topology evidence="1">Multi-pass membrane protein</topology>
    </subcellularLocation>
</comment>
<feature type="transmembrane region" description="Helical" evidence="10">
    <location>
        <begin position="317"/>
        <end position="336"/>
    </location>
</feature>
<evidence type="ECO:0000256" key="9">
    <source>
        <dbReference type="SAM" id="MobiDB-lite"/>
    </source>
</evidence>
<feature type="compositionally biased region" description="Polar residues" evidence="9">
    <location>
        <begin position="365"/>
        <end position="381"/>
    </location>
</feature>
<keyword evidence="3" id="KW-1003">Cell membrane</keyword>
<evidence type="ECO:0000259" key="11">
    <source>
        <dbReference type="Pfam" id="PF00060"/>
    </source>
</evidence>
<dbReference type="Gene3D" id="1.10.287.70">
    <property type="match status" value="1"/>
</dbReference>
<dbReference type="Pfam" id="PF00060">
    <property type="entry name" value="Lig_chan"/>
    <property type="match status" value="1"/>
</dbReference>
<dbReference type="PANTHER" id="PTHR42643">
    <property type="entry name" value="IONOTROPIC RECEPTOR 20A-RELATED"/>
    <property type="match status" value="1"/>
</dbReference>
<dbReference type="InterPro" id="IPR052192">
    <property type="entry name" value="Insect_Ionotropic_Sensory_Rcpt"/>
</dbReference>
<keyword evidence="6 10" id="KW-0472">Membrane</keyword>
<organism evidence="12 13">
    <name type="scientific">Homarus americanus</name>
    <name type="common">American lobster</name>
    <dbReference type="NCBI Taxonomy" id="6706"/>
    <lineage>
        <taxon>Eukaryota</taxon>
        <taxon>Metazoa</taxon>
        <taxon>Ecdysozoa</taxon>
        <taxon>Arthropoda</taxon>
        <taxon>Crustacea</taxon>
        <taxon>Multicrustacea</taxon>
        <taxon>Malacostraca</taxon>
        <taxon>Eumalacostraca</taxon>
        <taxon>Eucarida</taxon>
        <taxon>Decapoda</taxon>
        <taxon>Pleocyemata</taxon>
        <taxon>Astacidea</taxon>
        <taxon>Nephropoidea</taxon>
        <taxon>Nephropidae</taxon>
        <taxon>Homarus</taxon>
    </lineage>
</organism>
<dbReference type="InterPro" id="IPR001320">
    <property type="entry name" value="Iontro_rcpt_C"/>
</dbReference>
<keyword evidence="5 10" id="KW-1133">Transmembrane helix</keyword>
<comment type="similarity">
    <text evidence="2">Belongs to the glutamate-gated ion channel (TC 1.A.10.1) family.</text>
</comment>
<reference evidence="12" key="1">
    <citation type="journal article" date="2021" name="Sci. Adv.">
        <title>The American lobster genome reveals insights on longevity, neural, and immune adaptations.</title>
        <authorList>
            <person name="Polinski J.M."/>
            <person name="Zimin A.V."/>
            <person name="Clark K.F."/>
            <person name="Kohn A.B."/>
            <person name="Sadowski N."/>
            <person name="Timp W."/>
            <person name="Ptitsyn A."/>
            <person name="Khanna P."/>
            <person name="Romanova D.Y."/>
            <person name="Williams P."/>
            <person name="Greenwood S.J."/>
            <person name="Moroz L.L."/>
            <person name="Walt D.R."/>
            <person name="Bodnar A.G."/>
        </authorList>
    </citation>
    <scope>NUCLEOTIDE SEQUENCE</scope>
    <source>
        <strain evidence="12">GMGI-L3</strain>
    </source>
</reference>
<feature type="region of interest" description="Disordered" evidence="9">
    <location>
        <begin position="355"/>
        <end position="397"/>
    </location>
</feature>
<name>A0A8J5JVQ9_HOMAM</name>
<gene>
    <name evidence="12" type="primary">Grik5-L</name>
    <name evidence="12" type="ORF">Hamer_G010780</name>
</gene>
<evidence type="ECO:0000256" key="1">
    <source>
        <dbReference type="ARBA" id="ARBA00004651"/>
    </source>
</evidence>
<feature type="domain" description="Ionotropic glutamate receptor C-terminal" evidence="11">
    <location>
        <begin position="71"/>
        <end position="327"/>
    </location>
</feature>
<evidence type="ECO:0000256" key="2">
    <source>
        <dbReference type="ARBA" id="ARBA00008685"/>
    </source>
</evidence>
<evidence type="ECO:0000256" key="10">
    <source>
        <dbReference type="SAM" id="Phobius"/>
    </source>
</evidence>
<evidence type="ECO:0000256" key="4">
    <source>
        <dbReference type="ARBA" id="ARBA00022692"/>
    </source>
</evidence>